<evidence type="ECO:0000256" key="1">
    <source>
        <dbReference type="ARBA" id="ARBA00010588"/>
    </source>
</evidence>
<proteinExistence type="inferred from homology"/>
<dbReference type="GO" id="GO:0015031">
    <property type="term" value="P:protein transport"/>
    <property type="evidence" value="ECO:0007669"/>
    <property type="project" value="UniProtKB-KW"/>
</dbReference>
<feature type="signal peptide" evidence="10">
    <location>
        <begin position="1"/>
        <end position="16"/>
    </location>
</feature>
<evidence type="ECO:0000256" key="3">
    <source>
        <dbReference type="ARBA" id="ARBA00015352"/>
    </source>
</evidence>
<sequence>MRFNLLILAYALVASAQLVDPLSEVICPDSNPANCYPKIFVPTDEWQIIREDQQIPPGLHVRINLETGLEEAKLNEDIPHNNPELMVVPQTDELEEKIHEANEDMKQKIQDTLAKYKKEKQSFVRSKVSQSDLTDFSSSVKELLAFGDGGDISRLEKALDTLTELSHDIEFGVRLSKDADIFAALQRVSSLAFDEEDVGEKAFRIMGSSLRNNPEAIENVIKNQPASFFSDLFEVLQLPSTSDVIQKRILGVIHALAADRQLAYQHLNINDVQHSAGLDTLLGFFPKAGRSAKERIILILEDLDVISESPTSHFDKRSLEMSMKPEYKVSKLLQSVLSEGRAKSEKQFKDHFNTLVSLHSDHKLDISKEFLEWLSEEVELRKLGKRARDAIYSGEDGEFDAKMLEARHVVFGNPNAYRKANDEL</sequence>
<dbReference type="InterPro" id="IPR031884">
    <property type="entry name" value="Sil1_fungi"/>
</dbReference>
<dbReference type="Proteomes" id="UP000182259">
    <property type="component" value="Chromosome VII"/>
</dbReference>
<evidence type="ECO:0000256" key="6">
    <source>
        <dbReference type="ARBA" id="ARBA00022824"/>
    </source>
</evidence>
<dbReference type="AlphaFoldDB" id="A0A1L0C5W4"/>
<evidence type="ECO:0000256" key="7">
    <source>
        <dbReference type="ARBA" id="ARBA00022927"/>
    </source>
</evidence>
<keyword evidence="4" id="KW-0813">Transport</keyword>
<organism evidence="11 12">
    <name type="scientific">Sungouiella intermedia</name>
    <dbReference type="NCBI Taxonomy" id="45354"/>
    <lineage>
        <taxon>Eukaryota</taxon>
        <taxon>Fungi</taxon>
        <taxon>Dikarya</taxon>
        <taxon>Ascomycota</taxon>
        <taxon>Saccharomycotina</taxon>
        <taxon>Pichiomycetes</taxon>
        <taxon>Metschnikowiaceae</taxon>
        <taxon>Sungouiella</taxon>
    </lineage>
</organism>
<evidence type="ECO:0000313" key="12">
    <source>
        <dbReference type="Proteomes" id="UP000182259"/>
    </source>
</evidence>
<comment type="subunit">
    <text evidence="2">Interacts with KAR2.</text>
</comment>
<protein>
    <recommendedName>
        <fullName evidence="3">Nucleotide exchange factor SIL1</fullName>
    </recommendedName>
</protein>
<evidence type="ECO:0000256" key="4">
    <source>
        <dbReference type="ARBA" id="ARBA00022448"/>
    </source>
</evidence>
<dbReference type="EMBL" id="LT635770">
    <property type="protein sequence ID" value="SGZ58983.1"/>
    <property type="molecule type" value="Genomic_DNA"/>
</dbReference>
<evidence type="ECO:0000256" key="9">
    <source>
        <dbReference type="SAM" id="Coils"/>
    </source>
</evidence>
<evidence type="ECO:0000256" key="5">
    <source>
        <dbReference type="ARBA" id="ARBA00022729"/>
    </source>
</evidence>
<name>A0A1L0C5W4_9ASCO</name>
<evidence type="ECO:0000313" key="11">
    <source>
        <dbReference type="EMBL" id="SGZ58983.1"/>
    </source>
</evidence>
<keyword evidence="5 10" id="KW-0732">Signal</keyword>
<dbReference type="Pfam" id="PF16782">
    <property type="entry name" value="SIL1"/>
    <property type="match status" value="1"/>
</dbReference>
<accession>A0A1L0C5W4</accession>
<feature type="coiled-coil region" evidence="9">
    <location>
        <begin position="91"/>
        <end position="122"/>
    </location>
</feature>
<dbReference type="GO" id="GO:0000774">
    <property type="term" value="F:adenyl-nucleotide exchange factor activity"/>
    <property type="evidence" value="ECO:0007669"/>
    <property type="project" value="InterPro"/>
</dbReference>
<keyword evidence="8" id="KW-0811">Translocation</keyword>
<reference evidence="11 12" key="1">
    <citation type="submission" date="2016-10" db="EMBL/GenBank/DDBJ databases">
        <authorList>
            <person name="de Groot N.N."/>
        </authorList>
    </citation>
    <scope>NUCLEOTIDE SEQUENCE [LARGE SCALE GENOMIC DNA]</scope>
    <source>
        <strain evidence="11 12">PYCC 4715</strain>
    </source>
</reference>
<keyword evidence="6" id="KW-0256">Endoplasmic reticulum</keyword>
<dbReference type="GO" id="GO:0005783">
    <property type="term" value="C:endoplasmic reticulum"/>
    <property type="evidence" value="ECO:0007669"/>
    <property type="project" value="InterPro"/>
</dbReference>
<keyword evidence="9" id="KW-0175">Coiled coil</keyword>
<comment type="similarity">
    <text evidence="1">Belongs to the SIL1 family.</text>
</comment>
<feature type="chain" id="PRO_5012295369" description="Nucleotide exchange factor SIL1" evidence="10">
    <location>
        <begin position="17"/>
        <end position="424"/>
    </location>
</feature>
<evidence type="ECO:0000256" key="8">
    <source>
        <dbReference type="ARBA" id="ARBA00023010"/>
    </source>
</evidence>
<dbReference type="InterPro" id="IPR011989">
    <property type="entry name" value="ARM-like"/>
</dbReference>
<evidence type="ECO:0000256" key="10">
    <source>
        <dbReference type="SAM" id="SignalP"/>
    </source>
</evidence>
<evidence type="ECO:0000256" key="2">
    <source>
        <dbReference type="ARBA" id="ARBA00011799"/>
    </source>
</evidence>
<keyword evidence="7" id="KW-0653">Protein transport</keyword>
<dbReference type="Gene3D" id="1.25.10.10">
    <property type="entry name" value="Leucine-rich Repeat Variant"/>
    <property type="match status" value="1"/>
</dbReference>
<gene>
    <name evidence="11" type="ORF">SAMEA4029009_CIC11G00000003249</name>
</gene>